<name>A0ABV8DX92_9NOCA</name>
<accession>A0ABV8DX92</accession>
<dbReference type="InterPro" id="IPR052336">
    <property type="entry name" value="MlaD_Phospholipid_Transporter"/>
</dbReference>
<dbReference type="PANTHER" id="PTHR33371">
    <property type="entry name" value="INTERMEMBRANE PHOSPHOLIPID TRANSPORT SYSTEM BINDING PROTEIN MLAD-RELATED"/>
    <property type="match status" value="1"/>
</dbReference>
<feature type="compositionally biased region" description="Low complexity" evidence="1">
    <location>
        <begin position="360"/>
        <end position="371"/>
    </location>
</feature>
<dbReference type="Pfam" id="PF02470">
    <property type="entry name" value="MlaD"/>
    <property type="match status" value="1"/>
</dbReference>
<evidence type="ECO:0000313" key="6">
    <source>
        <dbReference type="Proteomes" id="UP001595696"/>
    </source>
</evidence>
<feature type="chain" id="PRO_5046949375" evidence="2">
    <location>
        <begin position="22"/>
        <end position="412"/>
    </location>
</feature>
<sequence>MNRRCLTVLAAAAAIVLGTTGCEWDGLNSIPMPGAKGTDAGAYQVHIQMPNVTTLTRNSPVRVNDVAVGTVADIAVEGWHALVTVSLEQDVRLPANATAAIGQTSLLGSNHVELAPPRDAAPEGELRDGDTIPLARASVYPTTEQVLSSLSVVLNGGGISQLENITRELNTALTGRESDVRDLIVQLNDLTIGLNGQTQSIIDAMGGLDRLGGELVAQRDVLAAAITDIHPALTVLADRRAEITRALTALGDLSDVAERIIDASGDDLKANLAALHPVLQTLADTGHNLTESLKIIATFPFPMKNLDRAIKGDYLNLFMTLDLTAARLDSNWLTGTPLGGRFGGIEGVLGTIAPETASQPGNPALGPLAAPDQGPGPTPTIPGLPPIPGLPAIPGLTVPLPGAPAAPGGAGQ</sequence>
<protein>
    <submittedName>
        <fullName evidence="5">MCE family protein</fullName>
    </submittedName>
</protein>
<dbReference type="PROSITE" id="PS51257">
    <property type="entry name" value="PROKAR_LIPOPROTEIN"/>
    <property type="match status" value="1"/>
</dbReference>
<dbReference type="NCBIfam" id="TIGR00996">
    <property type="entry name" value="Mtu_fam_mce"/>
    <property type="match status" value="1"/>
</dbReference>
<dbReference type="Proteomes" id="UP001595696">
    <property type="component" value="Unassembled WGS sequence"/>
</dbReference>
<reference evidence="6" key="1">
    <citation type="journal article" date="2019" name="Int. J. Syst. Evol. Microbiol.">
        <title>The Global Catalogue of Microorganisms (GCM) 10K type strain sequencing project: providing services to taxonomists for standard genome sequencing and annotation.</title>
        <authorList>
            <consortium name="The Broad Institute Genomics Platform"/>
            <consortium name="The Broad Institute Genome Sequencing Center for Infectious Disease"/>
            <person name="Wu L."/>
            <person name="Ma J."/>
        </authorList>
    </citation>
    <scope>NUCLEOTIDE SEQUENCE [LARGE SCALE GENOMIC DNA]</scope>
    <source>
        <strain evidence="6">CGMCC 4.7330</strain>
    </source>
</reference>
<feature type="compositionally biased region" description="Low complexity" evidence="1">
    <location>
        <begin position="392"/>
        <end position="412"/>
    </location>
</feature>
<dbReference type="EMBL" id="JBHSAX010000017">
    <property type="protein sequence ID" value="MFC3964300.1"/>
    <property type="molecule type" value="Genomic_DNA"/>
</dbReference>
<proteinExistence type="predicted"/>
<comment type="caution">
    <text evidence="5">The sequence shown here is derived from an EMBL/GenBank/DDBJ whole genome shotgun (WGS) entry which is preliminary data.</text>
</comment>
<keyword evidence="2" id="KW-0732">Signal</keyword>
<gene>
    <name evidence="5" type="ORF">ACFO0B_20125</name>
</gene>
<dbReference type="PANTHER" id="PTHR33371:SF15">
    <property type="entry name" value="LIPOPROTEIN LPRN"/>
    <property type="match status" value="1"/>
</dbReference>
<dbReference type="Pfam" id="PF11887">
    <property type="entry name" value="Mce4_CUP1"/>
    <property type="match status" value="1"/>
</dbReference>
<dbReference type="InterPro" id="IPR024516">
    <property type="entry name" value="Mce_C"/>
</dbReference>
<evidence type="ECO:0000313" key="5">
    <source>
        <dbReference type="EMBL" id="MFC3964300.1"/>
    </source>
</evidence>
<dbReference type="InterPro" id="IPR005693">
    <property type="entry name" value="Mce"/>
</dbReference>
<feature type="domain" description="Mce/MlaD" evidence="3">
    <location>
        <begin position="42"/>
        <end position="117"/>
    </location>
</feature>
<feature type="signal peptide" evidence="2">
    <location>
        <begin position="1"/>
        <end position="21"/>
    </location>
</feature>
<evidence type="ECO:0000256" key="2">
    <source>
        <dbReference type="SAM" id="SignalP"/>
    </source>
</evidence>
<evidence type="ECO:0000256" key="1">
    <source>
        <dbReference type="SAM" id="MobiDB-lite"/>
    </source>
</evidence>
<evidence type="ECO:0000259" key="4">
    <source>
        <dbReference type="Pfam" id="PF11887"/>
    </source>
</evidence>
<feature type="domain" description="Mammalian cell entry C-terminal" evidence="4">
    <location>
        <begin position="125"/>
        <end position="294"/>
    </location>
</feature>
<organism evidence="5 6">
    <name type="scientific">Nocardia jiangsuensis</name>
    <dbReference type="NCBI Taxonomy" id="1691563"/>
    <lineage>
        <taxon>Bacteria</taxon>
        <taxon>Bacillati</taxon>
        <taxon>Actinomycetota</taxon>
        <taxon>Actinomycetes</taxon>
        <taxon>Mycobacteriales</taxon>
        <taxon>Nocardiaceae</taxon>
        <taxon>Nocardia</taxon>
    </lineage>
</organism>
<dbReference type="InterPro" id="IPR003399">
    <property type="entry name" value="Mce/MlaD"/>
</dbReference>
<keyword evidence="6" id="KW-1185">Reference proteome</keyword>
<dbReference type="RefSeq" id="WP_378614067.1">
    <property type="nucleotide sequence ID" value="NZ_JBHSAX010000017.1"/>
</dbReference>
<feature type="region of interest" description="Disordered" evidence="1">
    <location>
        <begin position="354"/>
        <end position="412"/>
    </location>
</feature>
<feature type="compositionally biased region" description="Pro residues" evidence="1">
    <location>
        <begin position="374"/>
        <end position="391"/>
    </location>
</feature>
<evidence type="ECO:0000259" key="3">
    <source>
        <dbReference type="Pfam" id="PF02470"/>
    </source>
</evidence>